<dbReference type="GO" id="GO:0003700">
    <property type="term" value="F:DNA-binding transcription factor activity"/>
    <property type="evidence" value="ECO:0007669"/>
    <property type="project" value="InterPro"/>
</dbReference>
<proteinExistence type="inferred from homology"/>
<evidence type="ECO:0000256" key="1">
    <source>
        <dbReference type="ARBA" id="ARBA00009437"/>
    </source>
</evidence>
<feature type="domain" description="HTH lysR-type" evidence="5">
    <location>
        <begin position="5"/>
        <end position="62"/>
    </location>
</feature>
<dbReference type="Pfam" id="PF03466">
    <property type="entry name" value="LysR_substrate"/>
    <property type="match status" value="1"/>
</dbReference>
<dbReference type="InterPro" id="IPR036390">
    <property type="entry name" value="WH_DNA-bd_sf"/>
</dbReference>
<evidence type="ECO:0000256" key="2">
    <source>
        <dbReference type="ARBA" id="ARBA00023015"/>
    </source>
</evidence>
<dbReference type="KEGG" id="vsh:BSZ05_25195"/>
<dbReference type="Gene3D" id="3.40.190.290">
    <property type="match status" value="1"/>
</dbReference>
<gene>
    <name evidence="6" type="ORF">BSZ05_25195</name>
</gene>
<keyword evidence="4" id="KW-0804">Transcription</keyword>
<accession>A0AAN1KR69</accession>
<sequence length="307" mass="35451">MKKIDNLQLLYTLLEVYSSQNLSEAGKKLGKTTSSVSKDISKLREQLDDPLFVRAGNRMLATNYVKCIAPEIDEALNSIRHTLITRKVASNQSHRKSIKIAITQIFMELYSENILLKLSKLFPKSRIELLTWDSRANQLLQDEQIDFGIHSNLLQHPGKIRYKRITENELVVICPKEDADKSLVQITQQRNFIYLRLKDWNDLNSHLFEIANEHGIFPNYALVVDNLNLAMKIAEREKLCFLVPRVIADYYRSSYISWELPTKGMVIGLYYHALQDEALTRMIYDIISDVIINFDVIDSPPLFANST</sequence>
<evidence type="ECO:0000256" key="3">
    <source>
        <dbReference type="ARBA" id="ARBA00023125"/>
    </source>
</evidence>
<organism evidence="6 7">
    <name type="scientific">Vibrio mediterranei</name>
    <dbReference type="NCBI Taxonomy" id="689"/>
    <lineage>
        <taxon>Bacteria</taxon>
        <taxon>Pseudomonadati</taxon>
        <taxon>Pseudomonadota</taxon>
        <taxon>Gammaproteobacteria</taxon>
        <taxon>Vibrionales</taxon>
        <taxon>Vibrionaceae</taxon>
        <taxon>Vibrio</taxon>
    </lineage>
</organism>
<evidence type="ECO:0000259" key="5">
    <source>
        <dbReference type="PROSITE" id="PS50931"/>
    </source>
</evidence>
<dbReference type="InterPro" id="IPR036388">
    <property type="entry name" value="WH-like_DNA-bd_sf"/>
</dbReference>
<evidence type="ECO:0000256" key="4">
    <source>
        <dbReference type="ARBA" id="ARBA00023163"/>
    </source>
</evidence>
<name>A0AAN1KR69_9VIBR</name>
<keyword evidence="2" id="KW-0805">Transcription regulation</keyword>
<comment type="similarity">
    <text evidence="1">Belongs to the LysR transcriptional regulatory family.</text>
</comment>
<keyword evidence="3" id="KW-0238">DNA-binding</keyword>
<evidence type="ECO:0000313" key="7">
    <source>
        <dbReference type="Proteomes" id="UP000197092"/>
    </source>
</evidence>
<dbReference type="Proteomes" id="UP000197092">
    <property type="component" value="Chromosome 2"/>
</dbReference>
<dbReference type="Gene3D" id="1.10.10.10">
    <property type="entry name" value="Winged helix-like DNA-binding domain superfamily/Winged helix DNA-binding domain"/>
    <property type="match status" value="1"/>
</dbReference>
<dbReference type="SUPFAM" id="SSF53850">
    <property type="entry name" value="Periplasmic binding protein-like II"/>
    <property type="match status" value="1"/>
</dbReference>
<dbReference type="Pfam" id="PF00126">
    <property type="entry name" value="HTH_1"/>
    <property type="match status" value="1"/>
</dbReference>
<dbReference type="InterPro" id="IPR005119">
    <property type="entry name" value="LysR_subst-bd"/>
</dbReference>
<reference evidence="7" key="1">
    <citation type="submission" date="2016-12" db="EMBL/GenBank/DDBJ databases">
        <title>Comparative genomic analysis reveals the diversity, evolution, and environmental adaptation strategies of the genus Vibrio.</title>
        <authorList>
            <person name="Lin H."/>
            <person name="Wang X."/>
            <person name="Zhang X.-H."/>
        </authorList>
    </citation>
    <scope>NUCLEOTIDE SEQUENCE [LARGE SCALE GENOMIC DNA]</scope>
    <source>
        <strain evidence="7">QT6D1</strain>
    </source>
</reference>
<dbReference type="SUPFAM" id="SSF46785">
    <property type="entry name" value="Winged helix' DNA-binding domain"/>
    <property type="match status" value="1"/>
</dbReference>
<evidence type="ECO:0000313" key="6">
    <source>
        <dbReference type="EMBL" id="ASI93361.1"/>
    </source>
</evidence>
<protein>
    <submittedName>
        <fullName evidence="6">Transcriptional regulator</fullName>
    </submittedName>
</protein>
<dbReference type="PANTHER" id="PTHR30118">
    <property type="entry name" value="HTH-TYPE TRANSCRIPTIONAL REGULATOR LEUO-RELATED"/>
    <property type="match status" value="1"/>
</dbReference>
<dbReference type="PROSITE" id="PS50931">
    <property type="entry name" value="HTH_LYSR"/>
    <property type="match status" value="1"/>
</dbReference>
<dbReference type="GO" id="GO:0003677">
    <property type="term" value="F:DNA binding"/>
    <property type="evidence" value="ECO:0007669"/>
    <property type="project" value="UniProtKB-KW"/>
</dbReference>
<dbReference type="InterPro" id="IPR050389">
    <property type="entry name" value="LysR-type_TF"/>
</dbReference>
<dbReference type="EMBL" id="CP018309">
    <property type="protein sequence ID" value="ASI93361.1"/>
    <property type="molecule type" value="Genomic_DNA"/>
</dbReference>
<dbReference type="InterPro" id="IPR000847">
    <property type="entry name" value="LysR_HTH_N"/>
</dbReference>
<dbReference type="PANTHER" id="PTHR30118:SF15">
    <property type="entry name" value="TRANSCRIPTIONAL REGULATORY PROTEIN"/>
    <property type="match status" value="1"/>
</dbReference>
<dbReference type="CDD" id="cd05466">
    <property type="entry name" value="PBP2_LTTR_substrate"/>
    <property type="match status" value="1"/>
</dbReference>
<dbReference type="AlphaFoldDB" id="A0AAN1KR69"/>